<gene>
    <name evidence="2" type="ORF">E1181_12640</name>
</gene>
<dbReference type="Proteomes" id="UP000295674">
    <property type="component" value="Unassembled WGS sequence"/>
</dbReference>
<evidence type="ECO:0000313" key="2">
    <source>
        <dbReference type="EMBL" id="TDD06343.1"/>
    </source>
</evidence>
<sequence>MRIALQPAALNDRDVAQHYRDTIDSRVAFSQHVDVVPSGVLTTLGAEFPQHTAQFWGATRGRNDVNVSKWERLEPGDAVFFYGKKQLYLAGHVVLTFRNEPMAERLWGRNQDGLTWELMFALTNLRDISVPIEEVRSALDWSDNAFIQGFTVYDGDKADRLAELVNLDTLTIPTTQGGQAPATKRPNSVPDGPTDGTGTGSWRRERTAFKQRLVELSDGTCALCGNHLPPDFLVGAHIKKRAMCSEDERKDFDNVGMLACLLGCDSLFEHGFIAVGEDGHILISDATNTTPDVAQFVKDRLDGRTSTWWTPQREPYFKWHREHTFIKPHDGA</sequence>
<name>A0A4R4VSW9_9PSEU</name>
<evidence type="ECO:0000256" key="1">
    <source>
        <dbReference type="SAM" id="MobiDB-lite"/>
    </source>
</evidence>
<dbReference type="EMBL" id="SMKS01000017">
    <property type="protein sequence ID" value="TDD06343.1"/>
    <property type="molecule type" value="Genomic_DNA"/>
</dbReference>
<keyword evidence="3" id="KW-1185">Reference proteome</keyword>
<evidence type="ECO:0008006" key="4">
    <source>
        <dbReference type="Google" id="ProtNLM"/>
    </source>
</evidence>
<feature type="region of interest" description="Disordered" evidence="1">
    <location>
        <begin position="173"/>
        <end position="201"/>
    </location>
</feature>
<dbReference type="AlphaFoldDB" id="A0A4R4VSW9"/>
<comment type="caution">
    <text evidence="2">The sequence shown here is derived from an EMBL/GenBank/DDBJ whole genome shotgun (WGS) entry which is preliminary data.</text>
</comment>
<protein>
    <recommendedName>
        <fullName evidence="4">HNH endonuclease</fullName>
    </recommendedName>
</protein>
<organism evidence="2 3">
    <name type="scientific">Saccharopolyspora terrae</name>
    <dbReference type="NCBI Taxonomy" id="2530384"/>
    <lineage>
        <taxon>Bacteria</taxon>
        <taxon>Bacillati</taxon>
        <taxon>Actinomycetota</taxon>
        <taxon>Actinomycetes</taxon>
        <taxon>Pseudonocardiales</taxon>
        <taxon>Pseudonocardiaceae</taxon>
        <taxon>Saccharopolyspora</taxon>
    </lineage>
</organism>
<dbReference type="RefSeq" id="WP_132674307.1">
    <property type="nucleotide sequence ID" value="NZ_SMKS01000017.1"/>
</dbReference>
<evidence type="ECO:0000313" key="3">
    <source>
        <dbReference type="Proteomes" id="UP000295674"/>
    </source>
</evidence>
<reference evidence="2 3" key="1">
    <citation type="submission" date="2019-03" db="EMBL/GenBank/DDBJ databases">
        <title>Draft genome sequences of novel Actinobacteria.</title>
        <authorList>
            <person name="Sahin N."/>
            <person name="Ay H."/>
            <person name="Saygin H."/>
        </authorList>
    </citation>
    <scope>NUCLEOTIDE SEQUENCE [LARGE SCALE GENOMIC DNA]</scope>
    <source>
        <strain evidence="2 3">16K309</strain>
    </source>
</reference>
<dbReference type="OrthoDB" id="3650427at2"/>
<accession>A0A4R4VSW9</accession>
<proteinExistence type="predicted"/>